<dbReference type="OMA" id="HRCPGEY"/>
<evidence type="ECO:0000313" key="3">
    <source>
        <dbReference type="RefSeq" id="XP_035687861.1"/>
    </source>
</evidence>
<sequence>MDPGPAAKRFISSSSSDPSFDLHRCEGEHHLTLNACVNQGSDESDSLSRPGGDYRKVKLHRCPGEYKLAVEPPSREGIAAASFKQSVQPGEPGCARAKLRASRTRRHSEGDRNVTKPEGLAEVTRKVMTQSDVEQGDDVSVDVPTKPNTKKTSEIDDCKQICGEASEVMDEMKNLAVA</sequence>
<protein>
    <submittedName>
        <fullName evidence="3">Uncharacterized protein LOC118423760</fullName>
    </submittedName>
</protein>
<feature type="region of interest" description="Disordered" evidence="1">
    <location>
        <begin position="1"/>
        <end position="23"/>
    </location>
</feature>
<reference evidence="3" key="2">
    <citation type="submission" date="2025-08" db="UniProtKB">
        <authorList>
            <consortium name="RefSeq"/>
        </authorList>
    </citation>
    <scope>IDENTIFICATION</scope>
    <source>
        <strain evidence="3">S238N-H82</strain>
        <tissue evidence="3">Testes</tissue>
    </source>
</reference>
<dbReference type="OrthoDB" id="10020895at2759"/>
<evidence type="ECO:0000256" key="1">
    <source>
        <dbReference type="SAM" id="MobiDB-lite"/>
    </source>
</evidence>
<dbReference type="Proteomes" id="UP000001554">
    <property type="component" value="Chromosome 10"/>
</dbReference>
<proteinExistence type="predicted"/>
<dbReference type="AlphaFoldDB" id="A0A9J7N1F1"/>
<feature type="region of interest" description="Disordered" evidence="1">
    <location>
        <begin position="98"/>
        <end position="153"/>
    </location>
</feature>
<keyword evidence="2" id="KW-1185">Reference proteome</keyword>
<accession>A0A9J7N1F1</accession>
<gene>
    <name evidence="3" type="primary">LOC118423760</name>
</gene>
<dbReference type="KEGG" id="bfo:118423760"/>
<reference evidence="2" key="1">
    <citation type="journal article" date="2020" name="Nat. Ecol. Evol.">
        <title>Deeply conserved synteny resolves early events in vertebrate evolution.</title>
        <authorList>
            <person name="Simakov O."/>
            <person name="Marletaz F."/>
            <person name="Yue J.X."/>
            <person name="O'Connell B."/>
            <person name="Jenkins J."/>
            <person name="Brandt A."/>
            <person name="Calef R."/>
            <person name="Tung C.H."/>
            <person name="Huang T.K."/>
            <person name="Schmutz J."/>
            <person name="Satoh N."/>
            <person name="Yu J.K."/>
            <person name="Putnam N.H."/>
            <person name="Green R.E."/>
            <person name="Rokhsar D.S."/>
        </authorList>
    </citation>
    <scope>NUCLEOTIDE SEQUENCE [LARGE SCALE GENOMIC DNA]</scope>
    <source>
        <strain evidence="2">S238N-H82</strain>
    </source>
</reference>
<dbReference type="RefSeq" id="XP_035687861.1">
    <property type="nucleotide sequence ID" value="XM_035831968.1"/>
</dbReference>
<dbReference type="GeneID" id="118423760"/>
<name>A0A9J7N1F1_BRAFL</name>
<evidence type="ECO:0000313" key="2">
    <source>
        <dbReference type="Proteomes" id="UP000001554"/>
    </source>
</evidence>
<feature type="region of interest" description="Disordered" evidence="1">
    <location>
        <begin position="36"/>
        <end position="56"/>
    </location>
</feature>
<organism evidence="2 3">
    <name type="scientific">Branchiostoma floridae</name>
    <name type="common">Florida lancelet</name>
    <name type="synonym">Amphioxus</name>
    <dbReference type="NCBI Taxonomy" id="7739"/>
    <lineage>
        <taxon>Eukaryota</taxon>
        <taxon>Metazoa</taxon>
        <taxon>Chordata</taxon>
        <taxon>Cephalochordata</taxon>
        <taxon>Leptocardii</taxon>
        <taxon>Amphioxiformes</taxon>
        <taxon>Branchiostomatidae</taxon>
        <taxon>Branchiostoma</taxon>
    </lineage>
</organism>